<proteinExistence type="predicted"/>
<dbReference type="eggNOG" id="ENOG5032Y0M">
    <property type="taxonomic scope" value="Bacteria"/>
</dbReference>
<accession>C3X4R5</accession>
<dbReference type="AlphaFoldDB" id="C3X4R5"/>
<protein>
    <recommendedName>
        <fullName evidence="3">Helix-turn-helix domain-containing protein</fullName>
    </recommendedName>
</protein>
<gene>
    <name evidence="1" type="ORF">OFAG_01354</name>
</gene>
<reference evidence="1" key="1">
    <citation type="submission" date="2011-10" db="EMBL/GenBank/DDBJ databases">
        <title>The Genome Sequence of Oxalobacter formigenes HOxBLS.</title>
        <authorList>
            <consortium name="The Broad Institute Genome Sequencing Platform"/>
            <person name="Earl A."/>
            <person name="Ward D."/>
            <person name="Feldgarden M."/>
            <person name="Gevers D."/>
            <person name="Allison M.J."/>
            <person name="Humphrey S."/>
            <person name="Young S.K."/>
            <person name="Zeng Q."/>
            <person name="Gargeya S."/>
            <person name="Fitzgerald M."/>
            <person name="Haas B."/>
            <person name="Abouelleil A."/>
            <person name="Alvarado L."/>
            <person name="Arachchi H.M."/>
            <person name="Berlin A."/>
            <person name="Brown A."/>
            <person name="Chapman S.B."/>
            <person name="Chen Z."/>
            <person name="Dunbar C."/>
            <person name="Freedman E."/>
            <person name="Gearin G."/>
            <person name="Goldberg J."/>
            <person name="Griggs A."/>
            <person name="Gujja S."/>
            <person name="Heiman D."/>
            <person name="Howarth C."/>
            <person name="Larson L."/>
            <person name="Lui A."/>
            <person name="MacDonald P.J.P."/>
            <person name="Montmayeur A."/>
            <person name="Murphy C."/>
            <person name="Neiman D."/>
            <person name="Pearson M."/>
            <person name="Priest M."/>
            <person name="Roberts A."/>
            <person name="Saif S."/>
            <person name="Shea T."/>
            <person name="Shenoy N."/>
            <person name="Sisk P."/>
            <person name="Stolte C."/>
            <person name="Sykes S."/>
            <person name="Wortman J."/>
            <person name="Nusbaum C."/>
            <person name="Birren B."/>
        </authorList>
    </citation>
    <scope>NUCLEOTIDE SEQUENCE [LARGE SCALE GENOMIC DNA]</scope>
    <source>
        <strain evidence="1">HOxBLS</strain>
    </source>
</reference>
<organism evidence="1 2">
    <name type="scientific">Oxalobacter paraformigenes</name>
    <dbReference type="NCBI Taxonomy" id="556268"/>
    <lineage>
        <taxon>Bacteria</taxon>
        <taxon>Pseudomonadati</taxon>
        <taxon>Pseudomonadota</taxon>
        <taxon>Betaproteobacteria</taxon>
        <taxon>Burkholderiales</taxon>
        <taxon>Oxalobacteraceae</taxon>
        <taxon>Oxalobacter</taxon>
    </lineage>
</organism>
<dbReference type="Proteomes" id="UP000003973">
    <property type="component" value="Unassembled WGS sequence"/>
</dbReference>
<sequence>MSKRGKRALKEARQARGGGSFLPFTLLPLQSEQLASLTPYEAKLLFDIMSQWRLGNNGDQSAAWALMQKRGWRSKETLGNALKGLLEKGFIVLTRQGGRNKCSLYGLGWLAIDQCSDKLDIQPTMSPVTKNWRKYEPLKN</sequence>
<dbReference type="RefSeq" id="WP_005877744.1">
    <property type="nucleotide sequence ID" value="NZ_CABMNL010000001.1"/>
</dbReference>
<evidence type="ECO:0000313" key="1">
    <source>
        <dbReference type="EMBL" id="EEO28201.1"/>
    </source>
</evidence>
<evidence type="ECO:0008006" key="3">
    <source>
        <dbReference type="Google" id="ProtNLM"/>
    </source>
</evidence>
<dbReference type="HOGENOM" id="CLU_124932_0_0_4"/>
<comment type="caution">
    <text evidence="1">The sequence shown here is derived from an EMBL/GenBank/DDBJ whole genome shotgun (WGS) entry which is preliminary data.</text>
</comment>
<evidence type="ECO:0000313" key="2">
    <source>
        <dbReference type="Proteomes" id="UP000003973"/>
    </source>
</evidence>
<name>C3X4R5_9BURK</name>
<keyword evidence="2" id="KW-1185">Reference proteome</keyword>
<dbReference type="EMBL" id="ACDP02000006">
    <property type="protein sequence ID" value="EEO28201.1"/>
    <property type="molecule type" value="Genomic_DNA"/>
</dbReference>